<dbReference type="Proteomes" id="UP000681340">
    <property type="component" value="Unassembled WGS sequence"/>
</dbReference>
<dbReference type="AlphaFoldDB" id="A0A919SLM7"/>
<reference evidence="1" key="1">
    <citation type="submission" date="2021-03" db="EMBL/GenBank/DDBJ databases">
        <title>Whole genome shotgun sequence of Actinoplanes auranticolor NBRC 12245.</title>
        <authorList>
            <person name="Komaki H."/>
            <person name="Tamura T."/>
        </authorList>
    </citation>
    <scope>NUCLEOTIDE SEQUENCE</scope>
    <source>
        <strain evidence="1">NBRC 12245</strain>
    </source>
</reference>
<protein>
    <submittedName>
        <fullName evidence="1">Uncharacterized protein</fullName>
    </submittedName>
</protein>
<gene>
    <name evidence="1" type="ORF">Aau02nite_60420</name>
</gene>
<evidence type="ECO:0000313" key="1">
    <source>
        <dbReference type="EMBL" id="GIM74315.1"/>
    </source>
</evidence>
<dbReference type="EMBL" id="BOQL01000049">
    <property type="protein sequence ID" value="GIM74315.1"/>
    <property type="molecule type" value="Genomic_DNA"/>
</dbReference>
<organism evidence="1 2">
    <name type="scientific">Actinoplanes auranticolor</name>
    <dbReference type="NCBI Taxonomy" id="47988"/>
    <lineage>
        <taxon>Bacteria</taxon>
        <taxon>Bacillati</taxon>
        <taxon>Actinomycetota</taxon>
        <taxon>Actinomycetes</taxon>
        <taxon>Micromonosporales</taxon>
        <taxon>Micromonosporaceae</taxon>
        <taxon>Actinoplanes</taxon>
    </lineage>
</organism>
<evidence type="ECO:0000313" key="2">
    <source>
        <dbReference type="Proteomes" id="UP000681340"/>
    </source>
</evidence>
<sequence>MDPMVLRRLAARDPGQASVVFRRLLKRPRFDWSRDGDALMREVKPGYFDRPPRPRVSPLSERLAEFAKGRRSGRIGSAAIRSGIGRR</sequence>
<comment type="caution">
    <text evidence="1">The sequence shown here is derived from an EMBL/GenBank/DDBJ whole genome shotgun (WGS) entry which is preliminary data.</text>
</comment>
<proteinExistence type="predicted"/>
<keyword evidence="2" id="KW-1185">Reference proteome</keyword>
<name>A0A919SLM7_9ACTN</name>
<accession>A0A919SLM7</accession>